<feature type="domain" description="RBP-J/Cbf11/Cbf12 DNA binding" evidence="2">
    <location>
        <begin position="642"/>
        <end position="660"/>
    </location>
</feature>
<feature type="region of interest" description="Disordered" evidence="1">
    <location>
        <begin position="399"/>
        <end position="441"/>
    </location>
</feature>
<dbReference type="InterPro" id="IPR015351">
    <property type="entry name" value="RBP-J/Cbf11/Cbf12_DNA-bd"/>
</dbReference>
<dbReference type="InterPro" id="IPR037095">
    <property type="entry name" value="RBP-J/Cbf11_DNA-bd_sf"/>
</dbReference>
<feature type="region of interest" description="Disordered" evidence="1">
    <location>
        <begin position="23"/>
        <end position="77"/>
    </location>
</feature>
<feature type="region of interest" description="Disordered" evidence="1">
    <location>
        <begin position="547"/>
        <end position="585"/>
    </location>
</feature>
<name>A0A8J4T5H1_9TREM</name>
<proteinExistence type="predicted"/>
<organism evidence="3 4">
    <name type="scientific">Paragonimus heterotremus</name>
    <dbReference type="NCBI Taxonomy" id="100268"/>
    <lineage>
        <taxon>Eukaryota</taxon>
        <taxon>Metazoa</taxon>
        <taxon>Spiralia</taxon>
        <taxon>Lophotrochozoa</taxon>
        <taxon>Platyhelminthes</taxon>
        <taxon>Trematoda</taxon>
        <taxon>Digenea</taxon>
        <taxon>Plagiorchiida</taxon>
        <taxon>Troglotremata</taxon>
        <taxon>Troglotrematidae</taxon>
        <taxon>Paragonimus</taxon>
    </lineage>
</organism>
<dbReference type="EMBL" id="LUCH01000503">
    <property type="protein sequence ID" value="KAF5404975.1"/>
    <property type="molecule type" value="Genomic_DNA"/>
</dbReference>
<comment type="caution">
    <text evidence="3">The sequence shown here is derived from an EMBL/GenBank/DDBJ whole genome shotgun (WGS) entry which is preliminary data.</text>
</comment>
<dbReference type="SUPFAM" id="SSF49417">
    <property type="entry name" value="p53-like transcription factors"/>
    <property type="match status" value="1"/>
</dbReference>
<dbReference type="AlphaFoldDB" id="A0A8J4T5H1"/>
<accession>A0A8J4T5H1</accession>
<dbReference type="Pfam" id="PF09271">
    <property type="entry name" value="LAG1-DNAbind"/>
    <property type="match status" value="1"/>
</dbReference>
<feature type="region of interest" description="Disordered" evidence="1">
    <location>
        <begin position="180"/>
        <end position="278"/>
    </location>
</feature>
<dbReference type="GO" id="GO:0005634">
    <property type="term" value="C:nucleus"/>
    <property type="evidence" value="ECO:0007669"/>
    <property type="project" value="InterPro"/>
</dbReference>
<dbReference type="Gene3D" id="2.60.40.1450">
    <property type="entry name" value="LAG1, DNA binding domain"/>
    <property type="match status" value="1"/>
</dbReference>
<dbReference type="InterPro" id="IPR008967">
    <property type="entry name" value="p53-like_TF_DNA-bd_sf"/>
</dbReference>
<evidence type="ECO:0000313" key="4">
    <source>
        <dbReference type="Proteomes" id="UP000748531"/>
    </source>
</evidence>
<feature type="compositionally biased region" description="Basic and acidic residues" evidence="1">
    <location>
        <begin position="422"/>
        <end position="437"/>
    </location>
</feature>
<feature type="compositionally biased region" description="Low complexity" evidence="1">
    <location>
        <begin position="547"/>
        <end position="565"/>
    </location>
</feature>
<dbReference type="OrthoDB" id="6277838at2759"/>
<evidence type="ECO:0000259" key="2">
    <source>
        <dbReference type="Pfam" id="PF09271"/>
    </source>
</evidence>
<reference evidence="3" key="1">
    <citation type="submission" date="2019-05" db="EMBL/GenBank/DDBJ databases">
        <title>Annotation for the trematode Paragonimus heterotremus.</title>
        <authorList>
            <person name="Choi Y.-J."/>
        </authorList>
    </citation>
    <scope>NUCLEOTIDE SEQUENCE</scope>
    <source>
        <strain evidence="3">LC</strain>
    </source>
</reference>
<evidence type="ECO:0000256" key="1">
    <source>
        <dbReference type="SAM" id="MobiDB-lite"/>
    </source>
</evidence>
<feature type="compositionally biased region" description="Pro residues" evidence="1">
    <location>
        <begin position="252"/>
        <end position="265"/>
    </location>
</feature>
<evidence type="ECO:0000313" key="3">
    <source>
        <dbReference type="EMBL" id="KAF5404975.1"/>
    </source>
</evidence>
<protein>
    <recommendedName>
        <fullName evidence="2">RBP-J/Cbf11/Cbf12 DNA binding domain-containing protein</fullName>
    </recommendedName>
</protein>
<sequence length="687" mass="73643">MLLFARMNAKLITAHSRPVPTNGFDLKSNETSTTRVSPGKRPRYSHVIAPPAFLPNSEQEEEENRTSEFGSVSPRPSGDMFRSLLESDLLGHSTVSTGGGTFTGKENMRDRTCVGEGSVSFSDVSSRGMNPGGVPGAIYKTEPGLSELTSVLTSEKTGGHALSMVMMDYKSAMLFEQAGGSHTETDMYRGKTSQHQTNGRPDPTPGLSPASRFGPLNTTQTHSGGPEDISPLFNPGYPFIGSSNSLNQPASPIFPPPPPPPPSLPPASVSGHSGSLASTTIGSPAAAAAVAAAAFYPAAAVAAAMAQSLTSTTAYDHLYYSAISSAGSGNTPQEFLTSNLAVQPPTSLYNVPVGNTAVTSGSLARSPYPVYQPYLSMTSRMHTKESQQHLQQYNEVLSFSSSESKTHHKRVYPDSTDMQQRMSEKDDLADRPRKMEPPTETPIPLEQLIHHSNLDHHLARSNTLVYPTNQSSQHSANELLYSQQQHPSSSVRVHTVNIYDPVSRSAPQYSNALRTNNVSCTFQSSSSLELSNSFGHLQDHSNNQAATNMTASSSSLSNSPVQSSSGHFRPSASTGVNGDHGDSTAVSFSETSGTFNFLGVPSTSSTAGVPGIADPVQVEPLGVLTRELMRAYLTDRRDQVLVILHAKVAQKSYGTEKRYVSLLAFGWLVRISAPFFTHEMLLFELLI</sequence>
<dbReference type="GO" id="GO:0003700">
    <property type="term" value="F:DNA-binding transcription factor activity"/>
    <property type="evidence" value="ECO:0007669"/>
    <property type="project" value="InterPro"/>
</dbReference>
<keyword evidence="4" id="KW-1185">Reference proteome</keyword>
<dbReference type="Proteomes" id="UP000748531">
    <property type="component" value="Unassembled WGS sequence"/>
</dbReference>
<gene>
    <name evidence="3" type="ORF">PHET_01578</name>
</gene>
<dbReference type="GO" id="GO:0003677">
    <property type="term" value="F:DNA binding"/>
    <property type="evidence" value="ECO:0007669"/>
    <property type="project" value="InterPro"/>
</dbReference>